<dbReference type="KEGG" id="palh:B1H58_05835"/>
<keyword evidence="1" id="KW-0808">Transferase</keyword>
<evidence type="ECO:0000256" key="1">
    <source>
        <dbReference type="ARBA" id="ARBA00022679"/>
    </source>
</evidence>
<evidence type="ECO:0000256" key="7">
    <source>
        <dbReference type="ARBA" id="ARBA00048696"/>
    </source>
</evidence>
<keyword evidence="2" id="KW-0548">Nucleotidyltransferase</keyword>
<accession>A0A1W6B3F1</accession>
<proteinExistence type="predicted"/>
<dbReference type="Gene3D" id="1.10.3290.10">
    <property type="entry name" value="Fido-like domain"/>
    <property type="match status" value="1"/>
</dbReference>
<dbReference type="PANTHER" id="PTHR39560:SF1">
    <property type="entry name" value="PROTEIN ADENYLYLTRANSFERASE FIC-RELATED"/>
    <property type="match status" value="1"/>
</dbReference>
<evidence type="ECO:0000256" key="5">
    <source>
        <dbReference type="ARBA" id="ARBA00034531"/>
    </source>
</evidence>
<dbReference type="GO" id="GO:0070733">
    <property type="term" value="F:AMPylase activity"/>
    <property type="evidence" value="ECO:0007669"/>
    <property type="project" value="UniProtKB-EC"/>
</dbReference>
<organism evidence="9 10">
    <name type="scientific">Pantoea alhagi</name>
    <dbReference type="NCBI Taxonomy" id="1891675"/>
    <lineage>
        <taxon>Bacteria</taxon>
        <taxon>Pseudomonadati</taxon>
        <taxon>Pseudomonadota</taxon>
        <taxon>Gammaproteobacteria</taxon>
        <taxon>Enterobacterales</taxon>
        <taxon>Erwiniaceae</taxon>
        <taxon>Pantoea</taxon>
    </lineage>
</organism>
<keyword evidence="10" id="KW-1185">Reference proteome</keyword>
<dbReference type="OrthoDB" id="9807853at2"/>
<dbReference type="EC" id="2.7.7.108" evidence="5"/>
<dbReference type="SUPFAM" id="SSF140931">
    <property type="entry name" value="Fic-like"/>
    <property type="match status" value="1"/>
</dbReference>
<dbReference type="STRING" id="1891675.B1H58_05835"/>
<feature type="domain" description="Fido" evidence="8">
    <location>
        <begin position="54"/>
        <end position="191"/>
    </location>
</feature>
<dbReference type="GO" id="GO:0005524">
    <property type="term" value="F:ATP binding"/>
    <property type="evidence" value="ECO:0007669"/>
    <property type="project" value="UniProtKB-KW"/>
</dbReference>
<dbReference type="PANTHER" id="PTHR39560">
    <property type="entry name" value="PROTEIN ADENYLYLTRANSFERASE FIC-RELATED"/>
    <property type="match status" value="1"/>
</dbReference>
<dbReference type="PROSITE" id="PS51459">
    <property type="entry name" value="FIDO"/>
    <property type="match status" value="1"/>
</dbReference>
<evidence type="ECO:0000259" key="8">
    <source>
        <dbReference type="PROSITE" id="PS51459"/>
    </source>
</evidence>
<evidence type="ECO:0000313" key="10">
    <source>
        <dbReference type="Proteomes" id="UP000192900"/>
    </source>
</evidence>
<dbReference type="Pfam" id="PF02661">
    <property type="entry name" value="Fic"/>
    <property type="match status" value="1"/>
</dbReference>
<evidence type="ECO:0000256" key="4">
    <source>
        <dbReference type="ARBA" id="ARBA00022840"/>
    </source>
</evidence>
<dbReference type="NCBIfam" id="NF007672">
    <property type="entry name" value="PRK10347.1"/>
    <property type="match status" value="1"/>
</dbReference>
<dbReference type="AlphaFoldDB" id="A0A1W6B3F1"/>
<dbReference type="EMBL" id="CP019706">
    <property type="protein sequence ID" value="ARJ41579.1"/>
    <property type="molecule type" value="Genomic_DNA"/>
</dbReference>
<dbReference type="InterPro" id="IPR036597">
    <property type="entry name" value="Fido-like_dom_sf"/>
</dbReference>
<name>A0A1W6B3F1_9GAMM</name>
<dbReference type="Proteomes" id="UP000192900">
    <property type="component" value="Chromosome"/>
</dbReference>
<gene>
    <name evidence="9" type="ORF">B1H58_05835</name>
</gene>
<comment type="catalytic activity">
    <reaction evidence="7">
        <text>L-tyrosyl-[protein] + ATP = O-(5'-adenylyl)-L-tyrosyl-[protein] + diphosphate</text>
        <dbReference type="Rhea" id="RHEA:54288"/>
        <dbReference type="Rhea" id="RHEA-COMP:10136"/>
        <dbReference type="Rhea" id="RHEA-COMP:13846"/>
        <dbReference type="ChEBI" id="CHEBI:30616"/>
        <dbReference type="ChEBI" id="CHEBI:33019"/>
        <dbReference type="ChEBI" id="CHEBI:46858"/>
        <dbReference type="ChEBI" id="CHEBI:83624"/>
        <dbReference type="EC" id="2.7.7.108"/>
    </reaction>
</comment>
<keyword evidence="4" id="KW-0067">ATP-binding</keyword>
<evidence type="ECO:0000256" key="3">
    <source>
        <dbReference type="ARBA" id="ARBA00022741"/>
    </source>
</evidence>
<sequence length="197" mass="22811">MAANAMNGRDPYYWQNDDVLRNRLNLHDTAQLQKAEVAFTSLRAATIELGPRNLGFPYLCAIHRTLFQDLYDWAGEIREIDLYLGDTPFCHFEYIEKEGNALMEALEEENGLADLPFEQFVARLAHYYCEINMLHPFRDGNGRAQRLFFEQLIIHAGYDIDWSKTEREAWLRANEESVNGDLQGLTDIFSNVVSEPK</sequence>
<dbReference type="GO" id="GO:0051302">
    <property type="term" value="P:regulation of cell division"/>
    <property type="evidence" value="ECO:0007669"/>
    <property type="project" value="TreeGrafter"/>
</dbReference>
<reference evidence="9 10" key="1">
    <citation type="submission" date="2017-02" db="EMBL/GenBank/DDBJ databases">
        <title>Complete genome sequence of the drought resistance-promoting endophyte Pantoea alhagi LTYR-11Z.</title>
        <authorList>
            <person name="Zhang L."/>
        </authorList>
    </citation>
    <scope>NUCLEOTIDE SEQUENCE [LARGE SCALE GENOMIC DNA]</scope>
    <source>
        <strain evidence="9 10">LTYR-11Z</strain>
    </source>
</reference>
<evidence type="ECO:0000256" key="2">
    <source>
        <dbReference type="ARBA" id="ARBA00022695"/>
    </source>
</evidence>
<evidence type="ECO:0000313" key="9">
    <source>
        <dbReference type="EMBL" id="ARJ41579.1"/>
    </source>
</evidence>
<dbReference type="InterPro" id="IPR003812">
    <property type="entry name" value="Fido"/>
</dbReference>
<comment type="catalytic activity">
    <reaction evidence="6">
        <text>L-threonyl-[protein] + ATP = 3-O-(5'-adenylyl)-L-threonyl-[protein] + diphosphate</text>
        <dbReference type="Rhea" id="RHEA:54292"/>
        <dbReference type="Rhea" id="RHEA-COMP:11060"/>
        <dbReference type="Rhea" id="RHEA-COMP:13847"/>
        <dbReference type="ChEBI" id="CHEBI:30013"/>
        <dbReference type="ChEBI" id="CHEBI:30616"/>
        <dbReference type="ChEBI" id="CHEBI:33019"/>
        <dbReference type="ChEBI" id="CHEBI:138113"/>
        <dbReference type="EC" id="2.7.7.108"/>
    </reaction>
</comment>
<keyword evidence="3" id="KW-0547">Nucleotide-binding</keyword>
<evidence type="ECO:0000256" key="6">
    <source>
        <dbReference type="ARBA" id="ARBA00047939"/>
    </source>
</evidence>
<dbReference type="RefSeq" id="WP_085068527.1">
    <property type="nucleotide sequence ID" value="NZ_CP019706.1"/>
</dbReference>
<protein>
    <recommendedName>
        <fullName evidence="5">protein adenylyltransferase</fullName>
        <ecNumber evidence="5">2.7.7.108</ecNumber>
    </recommendedName>
</protein>